<feature type="domain" description="CCHC-type" evidence="3">
    <location>
        <begin position="290"/>
        <end position="305"/>
    </location>
</feature>
<keyword evidence="1" id="KW-0862">Zinc</keyword>
<keyword evidence="1" id="KW-0479">Metal-binding</keyword>
<keyword evidence="1" id="KW-0863">Zinc-finger</keyword>
<dbReference type="Gene3D" id="4.10.60.10">
    <property type="entry name" value="Zinc finger, CCHC-type"/>
    <property type="match status" value="1"/>
</dbReference>
<feature type="non-terminal residue" evidence="4">
    <location>
        <position position="1"/>
    </location>
</feature>
<gene>
    <name evidence="4" type="ORF">RJ639_017823</name>
</gene>
<dbReference type="Proteomes" id="UP001188597">
    <property type="component" value="Unassembled WGS sequence"/>
</dbReference>
<dbReference type="AlphaFoldDB" id="A0AA88VEZ6"/>
<dbReference type="EMBL" id="JAVXUP010001911">
    <property type="protein sequence ID" value="KAK3007072.1"/>
    <property type="molecule type" value="Genomic_DNA"/>
</dbReference>
<comment type="caution">
    <text evidence="4">The sequence shown here is derived from an EMBL/GenBank/DDBJ whole genome shotgun (WGS) entry which is preliminary data.</text>
</comment>
<keyword evidence="5" id="KW-1185">Reference proteome</keyword>
<accession>A0AA88VEZ6</accession>
<sequence>VLLMALAGCCNHSIIQNSFSNSLSCLFGFESLSLDLAPEGVSCVFIKWLQHADVKDRMELAAPPMRRINFLLNHNFVAHVKLLRSPVLVTCFFILLAAFSSSALLLRASTTLLVEPTLYSSMKLNSAKSSCHLAYFEGGDRKARKFETGLNPDIQEAIAPLNISDYHEIVDRALNIERTLGFTRAKRAQMSLSRPPVPQWQAGRFPSTSGGGKFFRTDMRSIAYTPRPQTQGFMPRPFITGQRPQPRPGVRPTQYMPPQQQPVQAVSRYCTFCGMTGHTEEVCRKRKGTCFACGAQGHQMRDCPKKKGFVATTGDISGTGIGTGRRVNKPTIKARAFALGQDEVQGSPAVVGGLALNPTQLFYLVEEFDAQLLLLPQLWFGI</sequence>
<reference evidence="4" key="1">
    <citation type="submission" date="2022-12" db="EMBL/GenBank/DDBJ databases">
        <title>Draft genome assemblies for two species of Escallonia (Escalloniales).</title>
        <authorList>
            <person name="Chanderbali A."/>
            <person name="Dervinis C."/>
            <person name="Anghel I."/>
            <person name="Soltis D."/>
            <person name="Soltis P."/>
            <person name="Zapata F."/>
        </authorList>
    </citation>
    <scope>NUCLEOTIDE SEQUENCE</scope>
    <source>
        <strain evidence="4">UCBG64.0493</strain>
        <tissue evidence="4">Leaf</tissue>
    </source>
</reference>
<evidence type="ECO:0000313" key="4">
    <source>
        <dbReference type="EMBL" id="KAK3007072.1"/>
    </source>
</evidence>
<organism evidence="4 5">
    <name type="scientific">Escallonia herrerae</name>
    <dbReference type="NCBI Taxonomy" id="1293975"/>
    <lineage>
        <taxon>Eukaryota</taxon>
        <taxon>Viridiplantae</taxon>
        <taxon>Streptophyta</taxon>
        <taxon>Embryophyta</taxon>
        <taxon>Tracheophyta</taxon>
        <taxon>Spermatophyta</taxon>
        <taxon>Magnoliopsida</taxon>
        <taxon>eudicotyledons</taxon>
        <taxon>Gunneridae</taxon>
        <taxon>Pentapetalae</taxon>
        <taxon>asterids</taxon>
        <taxon>campanulids</taxon>
        <taxon>Escalloniales</taxon>
        <taxon>Escalloniaceae</taxon>
        <taxon>Escallonia</taxon>
    </lineage>
</organism>
<dbReference type="SMART" id="SM00343">
    <property type="entry name" value="ZnF_C2HC"/>
    <property type="match status" value="2"/>
</dbReference>
<dbReference type="Pfam" id="PF00098">
    <property type="entry name" value="zf-CCHC"/>
    <property type="match status" value="1"/>
</dbReference>
<evidence type="ECO:0000256" key="2">
    <source>
        <dbReference type="SAM" id="MobiDB-lite"/>
    </source>
</evidence>
<name>A0AA88VEZ6_9ASTE</name>
<dbReference type="InterPro" id="IPR001878">
    <property type="entry name" value="Znf_CCHC"/>
</dbReference>
<dbReference type="SUPFAM" id="SSF57756">
    <property type="entry name" value="Retrovirus zinc finger-like domains"/>
    <property type="match status" value="1"/>
</dbReference>
<feature type="region of interest" description="Disordered" evidence="2">
    <location>
        <begin position="226"/>
        <end position="260"/>
    </location>
</feature>
<dbReference type="PROSITE" id="PS50158">
    <property type="entry name" value="ZF_CCHC"/>
    <property type="match status" value="1"/>
</dbReference>
<dbReference type="InterPro" id="IPR036875">
    <property type="entry name" value="Znf_CCHC_sf"/>
</dbReference>
<evidence type="ECO:0000259" key="3">
    <source>
        <dbReference type="PROSITE" id="PS50158"/>
    </source>
</evidence>
<proteinExistence type="predicted"/>
<dbReference type="GO" id="GO:0003676">
    <property type="term" value="F:nucleic acid binding"/>
    <property type="evidence" value="ECO:0007669"/>
    <property type="project" value="InterPro"/>
</dbReference>
<evidence type="ECO:0000256" key="1">
    <source>
        <dbReference type="PROSITE-ProRule" id="PRU00047"/>
    </source>
</evidence>
<protein>
    <recommendedName>
        <fullName evidence="3">CCHC-type domain-containing protein</fullName>
    </recommendedName>
</protein>
<dbReference type="GO" id="GO:0008270">
    <property type="term" value="F:zinc ion binding"/>
    <property type="evidence" value="ECO:0007669"/>
    <property type="project" value="UniProtKB-KW"/>
</dbReference>
<evidence type="ECO:0000313" key="5">
    <source>
        <dbReference type="Proteomes" id="UP001188597"/>
    </source>
</evidence>
<feature type="compositionally biased region" description="Low complexity" evidence="2">
    <location>
        <begin position="240"/>
        <end position="254"/>
    </location>
</feature>